<dbReference type="SUPFAM" id="SSF51126">
    <property type="entry name" value="Pectin lyase-like"/>
    <property type="match status" value="3"/>
</dbReference>
<dbReference type="STRING" id="128403.WA1_48270"/>
<feature type="signal peptide" evidence="1">
    <location>
        <begin position="1"/>
        <end position="26"/>
    </location>
</feature>
<organism evidence="3 4">
    <name type="scientific">Scytonema hofmannii PCC 7110</name>
    <dbReference type="NCBI Taxonomy" id="128403"/>
    <lineage>
        <taxon>Bacteria</taxon>
        <taxon>Bacillati</taxon>
        <taxon>Cyanobacteriota</taxon>
        <taxon>Cyanophyceae</taxon>
        <taxon>Nostocales</taxon>
        <taxon>Scytonemataceae</taxon>
        <taxon>Scytonema</taxon>
    </lineage>
</organism>
<protein>
    <submittedName>
        <fullName evidence="3">Filamentous hemagglutinin</fullName>
    </submittedName>
</protein>
<evidence type="ECO:0000256" key="1">
    <source>
        <dbReference type="SAM" id="SignalP"/>
    </source>
</evidence>
<dbReference type="RefSeq" id="WP_017742450.1">
    <property type="nucleotide sequence ID" value="NZ_KQ976354.1"/>
</dbReference>
<dbReference type="NCBIfam" id="TIGR01901">
    <property type="entry name" value="adhes_NPXG"/>
    <property type="match status" value="1"/>
</dbReference>
<sequence>MNPLRLQSWSFSGSFLLWLLALNPTAAEIIPDTTLPNNSTVTPSGNTRIIEGGTQQGNNLFHSFREFSFSTQTADTTGDTAFFNNDLAVRNIITRITGGSRSIIDGTIQANGTANLFFINPNGIIFGQNASLQIRGSFIASTATSLKFSDSTEFSAIAPQTSGLLTVSVPIGLQFGSNPREIVNQSQASPNLNRLDSPVGLQVLSGKTLALVGGNVSLVGGNLTAAGGRIELGSVADGGLVKLSEIETGFTLEYAGFKNFGDIQLSRGAQIDTSDFESGAIQLQGRNITLNENSLIIAIALGSKRGENLAINATGSVNLSGSSQIGTFAESEGQAGDVSVRALDSIELVGTAFLGSQVCVSSLCESVTGNGGNLFIETRRLLIQDGSIVDASTFGAGQAGNVIVKALDIIELVGTTQNGLPSGIFAQVADQAIDNPGNAGTLNLETQRLIVKGGAQISTAARKGGNGGNLTINASDLIQLSGTSPLATASLLDSHRSGIFVSAEPEATGNVGILNISTGVLTVEGGARISADNLGTGKGAIQSINVRQLVIQNGGEVRSGSFAEGSGGTLTINAAESVEVTGRGTIGSEVIPSTLFTRAEATGKAGNLAVTTQRLNVKNGAEVTVSSTGLGQAGNLEITARSLKLDNEGKLIGKTTSSDGGNITLNLRDLLLLRRNSEISTSAGTASAGGNGGAIAINIPDGFIVTVPSENSDMTANAFSGKGGSVTLNATGIFGLVPRSRNELEQLLGTTDSTQLDPTLLPTNDVTAISQQNPSLNGQVIINTPDVDPSQGLVQLPTEPVNVEVVQGCQAGGQQSSSVAFFNTGKGGLPVNPYEPLSSSNIWEDVSAPLQVTDGGRTRQGRSLVNLPDKIVEAQGWVTNKKGEVILVAEIPAIHSQNLCRFH</sequence>
<feature type="domain" description="Filamentous haemagglutinin FhaB/tRNA nuclease CdiA-like TPS" evidence="2">
    <location>
        <begin position="32"/>
        <end position="149"/>
    </location>
</feature>
<dbReference type="InterPro" id="IPR012334">
    <property type="entry name" value="Pectin_lyas_fold"/>
</dbReference>
<evidence type="ECO:0000259" key="2">
    <source>
        <dbReference type="SMART" id="SM00912"/>
    </source>
</evidence>
<keyword evidence="1" id="KW-0732">Signal</keyword>
<evidence type="ECO:0000313" key="4">
    <source>
        <dbReference type="Proteomes" id="UP000076925"/>
    </source>
</evidence>
<keyword evidence="4" id="KW-1185">Reference proteome</keyword>
<dbReference type="AlphaFoldDB" id="A0A139WYC2"/>
<dbReference type="InterPro" id="IPR011050">
    <property type="entry name" value="Pectin_lyase_fold/virulence"/>
</dbReference>
<comment type="caution">
    <text evidence="3">The sequence shown here is derived from an EMBL/GenBank/DDBJ whole genome shotgun (WGS) entry which is preliminary data.</text>
</comment>
<dbReference type="SMART" id="SM00912">
    <property type="entry name" value="Haemagg_act"/>
    <property type="match status" value="1"/>
</dbReference>
<proteinExistence type="predicted"/>
<dbReference type="InterPro" id="IPR008638">
    <property type="entry name" value="FhaB/CdiA-like_TPS"/>
</dbReference>
<feature type="chain" id="PRO_5007300471" evidence="1">
    <location>
        <begin position="27"/>
        <end position="903"/>
    </location>
</feature>
<dbReference type="Pfam" id="PF05860">
    <property type="entry name" value="TPS"/>
    <property type="match status" value="1"/>
</dbReference>
<dbReference type="OrthoDB" id="474851at2"/>
<accession>A0A139WYC2</accession>
<dbReference type="Proteomes" id="UP000076925">
    <property type="component" value="Unassembled WGS sequence"/>
</dbReference>
<dbReference type="EMBL" id="ANNX02000047">
    <property type="protein sequence ID" value="KYC37403.1"/>
    <property type="molecule type" value="Genomic_DNA"/>
</dbReference>
<gene>
    <name evidence="3" type="ORF">WA1_48270</name>
</gene>
<reference evidence="3 4" key="1">
    <citation type="journal article" date="2013" name="Genome Biol. Evol.">
        <title>Genomes of Stigonematalean cyanobacteria (subsection V) and the evolution of oxygenic photosynthesis from prokaryotes to plastids.</title>
        <authorList>
            <person name="Dagan T."/>
            <person name="Roettger M."/>
            <person name="Stucken K."/>
            <person name="Landan G."/>
            <person name="Koch R."/>
            <person name="Major P."/>
            <person name="Gould S.B."/>
            <person name="Goremykin V.V."/>
            <person name="Rippka R."/>
            <person name="Tandeau de Marsac N."/>
            <person name="Gugger M."/>
            <person name="Lockhart P.J."/>
            <person name="Allen J.F."/>
            <person name="Brune I."/>
            <person name="Maus I."/>
            <person name="Puhler A."/>
            <person name="Martin W.F."/>
        </authorList>
    </citation>
    <scope>NUCLEOTIDE SEQUENCE [LARGE SCALE GENOMIC DNA]</scope>
    <source>
        <strain evidence="3 4">PCC 7110</strain>
    </source>
</reference>
<dbReference type="Gene3D" id="2.160.20.10">
    <property type="entry name" value="Single-stranded right-handed beta-helix, Pectin lyase-like"/>
    <property type="match status" value="2"/>
</dbReference>
<name>A0A139WYC2_9CYAN</name>
<evidence type="ECO:0000313" key="3">
    <source>
        <dbReference type="EMBL" id="KYC37403.1"/>
    </source>
</evidence>